<gene>
    <name evidence="2" type="ORF">L210DRAFT_3580504</name>
</gene>
<evidence type="ECO:0000313" key="2">
    <source>
        <dbReference type="EMBL" id="KAF8417738.1"/>
    </source>
</evidence>
<reference evidence="2" key="1">
    <citation type="submission" date="2019-10" db="EMBL/GenBank/DDBJ databases">
        <authorList>
            <consortium name="DOE Joint Genome Institute"/>
            <person name="Kuo A."/>
            <person name="Miyauchi S."/>
            <person name="Kiss E."/>
            <person name="Drula E."/>
            <person name="Kohler A."/>
            <person name="Sanchez-Garcia M."/>
            <person name="Andreopoulos B."/>
            <person name="Barry K.W."/>
            <person name="Bonito G."/>
            <person name="Buee M."/>
            <person name="Carver A."/>
            <person name="Chen C."/>
            <person name="Cichocki N."/>
            <person name="Clum A."/>
            <person name="Culley D."/>
            <person name="Crous P.W."/>
            <person name="Fauchery L."/>
            <person name="Girlanda M."/>
            <person name="Hayes R."/>
            <person name="Keri Z."/>
            <person name="LaButti K."/>
            <person name="Lipzen A."/>
            <person name="Lombard V."/>
            <person name="Magnuson J."/>
            <person name="Maillard F."/>
            <person name="Morin E."/>
            <person name="Murat C."/>
            <person name="Nolan M."/>
            <person name="Ohm R."/>
            <person name="Pangilinan J."/>
            <person name="Pereira M."/>
            <person name="Perotto S."/>
            <person name="Peter M."/>
            <person name="Riley R."/>
            <person name="Sitrit Y."/>
            <person name="Stielow B."/>
            <person name="Szollosi G."/>
            <person name="Zifcakova L."/>
            <person name="Stursova M."/>
            <person name="Spatafora J.W."/>
            <person name="Tedersoo L."/>
            <person name="Vaario L.-M."/>
            <person name="Yamada A."/>
            <person name="Yan M."/>
            <person name="Wang P."/>
            <person name="Xu J."/>
            <person name="Bruns T."/>
            <person name="Baldrian P."/>
            <person name="Vilgalys R."/>
            <person name="Henrissat B."/>
            <person name="Grigoriev I.V."/>
            <person name="Hibbett D."/>
            <person name="Nagy L.G."/>
            <person name="Martin F.M."/>
        </authorList>
    </citation>
    <scope>NUCLEOTIDE SEQUENCE</scope>
    <source>
        <strain evidence="2">BED1</strain>
    </source>
</reference>
<dbReference type="AlphaFoldDB" id="A0AAD4BCI7"/>
<name>A0AAD4BCI7_BOLED</name>
<keyword evidence="1" id="KW-0812">Transmembrane</keyword>
<comment type="caution">
    <text evidence="2">The sequence shown here is derived from an EMBL/GenBank/DDBJ whole genome shotgun (WGS) entry which is preliminary data.</text>
</comment>
<dbReference type="Proteomes" id="UP001194468">
    <property type="component" value="Unassembled WGS sequence"/>
</dbReference>
<reference evidence="2" key="2">
    <citation type="journal article" date="2020" name="Nat. Commun.">
        <title>Large-scale genome sequencing of mycorrhizal fungi provides insights into the early evolution of symbiotic traits.</title>
        <authorList>
            <person name="Miyauchi S."/>
            <person name="Kiss E."/>
            <person name="Kuo A."/>
            <person name="Drula E."/>
            <person name="Kohler A."/>
            <person name="Sanchez-Garcia M."/>
            <person name="Morin E."/>
            <person name="Andreopoulos B."/>
            <person name="Barry K.W."/>
            <person name="Bonito G."/>
            <person name="Buee M."/>
            <person name="Carver A."/>
            <person name="Chen C."/>
            <person name="Cichocki N."/>
            <person name="Clum A."/>
            <person name="Culley D."/>
            <person name="Crous P.W."/>
            <person name="Fauchery L."/>
            <person name="Girlanda M."/>
            <person name="Hayes R.D."/>
            <person name="Keri Z."/>
            <person name="LaButti K."/>
            <person name="Lipzen A."/>
            <person name="Lombard V."/>
            <person name="Magnuson J."/>
            <person name="Maillard F."/>
            <person name="Murat C."/>
            <person name="Nolan M."/>
            <person name="Ohm R.A."/>
            <person name="Pangilinan J."/>
            <person name="Pereira M.F."/>
            <person name="Perotto S."/>
            <person name="Peter M."/>
            <person name="Pfister S."/>
            <person name="Riley R."/>
            <person name="Sitrit Y."/>
            <person name="Stielow J.B."/>
            <person name="Szollosi G."/>
            <person name="Zifcakova L."/>
            <person name="Stursova M."/>
            <person name="Spatafora J.W."/>
            <person name="Tedersoo L."/>
            <person name="Vaario L.M."/>
            <person name="Yamada A."/>
            <person name="Yan M."/>
            <person name="Wang P."/>
            <person name="Xu J."/>
            <person name="Bruns T."/>
            <person name="Baldrian P."/>
            <person name="Vilgalys R."/>
            <person name="Dunand C."/>
            <person name="Henrissat B."/>
            <person name="Grigoriev I.V."/>
            <person name="Hibbett D."/>
            <person name="Nagy L.G."/>
            <person name="Martin F.M."/>
        </authorList>
    </citation>
    <scope>NUCLEOTIDE SEQUENCE</scope>
    <source>
        <strain evidence="2">BED1</strain>
    </source>
</reference>
<keyword evidence="1" id="KW-0472">Membrane</keyword>
<proteinExistence type="predicted"/>
<accession>A0AAD4BCI7</accession>
<organism evidence="2 3">
    <name type="scientific">Boletus edulis BED1</name>
    <dbReference type="NCBI Taxonomy" id="1328754"/>
    <lineage>
        <taxon>Eukaryota</taxon>
        <taxon>Fungi</taxon>
        <taxon>Dikarya</taxon>
        <taxon>Basidiomycota</taxon>
        <taxon>Agaricomycotina</taxon>
        <taxon>Agaricomycetes</taxon>
        <taxon>Agaricomycetidae</taxon>
        <taxon>Boletales</taxon>
        <taxon>Boletineae</taxon>
        <taxon>Boletaceae</taxon>
        <taxon>Boletoideae</taxon>
        <taxon>Boletus</taxon>
    </lineage>
</organism>
<keyword evidence="3" id="KW-1185">Reference proteome</keyword>
<feature type="transmembrane region" description="Helical" evidence="1">
    <location>
        <begin position="6"/>
        <end position="31"/>
    </location>
</feature>
<dbReference type="EMBL" id="WHUW01000216">
    <property type="protein sequence ID" value="KAF8417738.1"/>
    <property type="molecule type" value="Genomic_DNA"/>
</dbReference>
<evidence type="ECO:0000313" key="3">
    <source>
        <dbReference type="Proteomes" id="UP001194468"/>
    </source>
</evidence>
<evidence type="ECO:0000256" key="1">
    <source>
        <dbReference type="SAM" id="Phobius"/>
    </source>
</evidence>
<sequence>MTNDVVTLAWASGLVGSMYGISLAQLVYYVWHFPKDLVSINTADILHVIGVTESHWSKLVLCHRCDPACEMDLTCFYCQRVWIITRNKCVTTTILLVAFLQLGE</sequence>
<protein>
    <submittedName>
        <fullName evidence="2">Uncharacterized protein</fullName>
    </submittedName>
</protein>
<keyword evidence="1" id="KW-1133">Transmembrane helix</keyword>